<protein>
    <submittedName>
        <fullName evidence="4">Transcriptional regulator</fullName>
    </submittedName>
</protein>
<dbReference type="PANTHER" id="PTHR34580:SF1">
    <property type="entry name" value="PROTEIN PAFC"/>
    <property type="match status" value="1"/>
</dbReference>
<dbReference type="PROSITE" id="PS52050">
    <property type="entry name" value="WYL"/>
    <property type="match status" value="1"/>
</dbReference>
<dbReference type="InterPro" id="IPR036390">
    <property type="entry name" value="WH_DNA-bd_sf"/>
</dbReference>
<accession>A0A3M7TMR1</accession>
<dbReference type="EMBL" id="RHIB01000003">
    <property type="protein sequence ID" value="RNA66825.1"/>
    <property type="molecule type" value="Genomic_DNA"/>
</dbReference>
<dbReference type="InterPro" id="IPR013196">
    <property type="entry name" value="HTH_11"/>
</dbReference>
<dbReference type="InterPro" id="IPR001034">
    <property type="entry name" value="DeoR_HTH"/>
</dbReference>
<gene>
    <name evidence="4" type="ORF">EBO34_16595</name>
</gene>
<keyword evidence="2" id="KW-0804">Transcription</keyword>
<dbReference type="Pfam" id="PF13280">
    <property type="entry name" value="WYL"/>
    <property type="match status" value="1"/>
</dbReference>
<dbReference type="InterPro" id="IPR036388">
    <property type="entry name" value="WH-like_DNA-bd_sf"/>
</dbReference>
<organism evidence="4 5">
    <name type="scientific">Alteribacter keqinensis</name>
    <dbReference type="NCBI Taxonomy" id="2483800"/>
    <lineage>
        <taxon>Bacteria</taxon>
        <taxon>Bacillati</taxon>
        <taxon>Bacillota</taxon>
        <taxon>Bacilli</taxon>
        <taxon>Bacillales</taxon>
        <taxon>Bacillaceae</taxon>
        <taxon>Alteribacter</taxon>
    </lineage>
</organism>
<keyword evidence="5" id="KW-1185">Reference proteome</keyword>
<evidence type="ECO:0000256" key="2">
    <source>
        <dbReference type="ARBA" id="ARBA00023163"/>
    </source>
</evidence>
<dbReference type="PIRSF" id="PIRSF016838">
    <property type="entry name" value="PafC"/>
    <property type="match status" value="1"/>
</dbReference>
<dbReference type="GO" id="GO:0003700">
    <property type="term" value="F:DNA-binding transcription factor activity"/>
    <property type="evidence" value="ECO:0007669"/>
    <property type="project" value="InterPro"/>
</dbReference>
<dbReference type="AlphaFoldDB" id="A0A3M7TMR1"/>
<reference evidence="4 5" key="1">
    <citation type="submission" date="2018-10" db="EMBL/GenBank/DDBJ databases">
        <title>Bacillus Keqinensis sp. nov., a moderately halophilic bacterium isolated from a saline-alkaline lake.</title>
        <authorList>
            <person name="Wang H."/>
        </authorList>
    </citation>
    <scope>NUCLEOTIDE SEQUENCE [LARGE SCALE GENOMIC DNA]</scope>
    <source>
        <strain evidence="4 5">KQ-3</strain>
    </source>
</reference>
<name>A0A3M7TMR1_9BACI</name>
<dbReference type="PROSITE" id="PS51000">
    <property type="entry name" value="HTH_DEOR_2"/>
    <property type="match status" value="1"/>
</dbReference>
<dbReference type="SUPFAM" id="SSF46785">
    <property type="entry name" value="Winged helix' DNA-binding domain"/>
    <property type="match status" value="1"/>
</dbReference>
<evidence type="ECO:0000313" key="4">
    <source>
        <dbReference type="EMBL" id="RNA66825.1"/>
    </source>
</evidence>
<comment type="caution">
    <text evidence="4">The sequence shown here is derived from an EMBL/GenBank/DDBJ whole genome shotgun (WGS) entry which is preliminary data.</text>
</comment>
<dbReference type="InterPro" id="IPR057727">
    <property type="entry name" value="WCX_dom"/>
</dbReference>
<dbReference type="InterPro" id="IPR051534">
    <property type="entry name" value="CBASS_pafABC_assoc_protein"/>
</dbReference>
<dbReference type="Pfam" id="PF08279">
    <property type="entry name" value="HTH_11"/>
    <property type="match status" value="1"/>
</dbReference>
<dbReference type="Proteomes" id="UP000278746">
    <property type="component" value="Unassembled WGS sequence"/>
</dbReference>
<sequence>MVSLAQVKRLERVERLFYILQYLTNHEYATANELAEHCNTSVRSIYRDIKKLVDLGVTLDVEGQYGYKMIHKPIQFGGRLTKEEWMALTLYPILSEGITSGEHPFHHSYRTGLEKVMAYVQKGDELSGAGAGLGERIRLHSRPKDPSQFNVMPTMIPAIAANQTVEVTYYAIHRDKKTQRKLDPYYLVPREGHLYVIAYCHLREVMRVFRLSRFESVKPTGETFKIPRSFNIDEFLSRRWSIISDDTETTFLVRFEKEAARYVLEDDFHVDTERMPQKDGSLLLRTTVNSNEEFLRWIRSFGMNAEVLEPKEVREQMAVEYRTLLGKYEKGR</sequence>
<proteinExistence type="predicted"/>
<feature type="domain" description="HTH deoR-type" evidence="3">
    <location>
        <begin position="12"/>
        <end position="67"/>
    </location>
</feature>
<evidence type="ECO:0000256" key="1">
    <source>
        <dbReference type="ARBA" id="ARBA00023015"/>
    </source>
</evidence>
<dbReference type="InterPro" id="IPR028349">
    <property type="entry name" value="PafC-like"/>
</dbReference>
<dbReference type="Pfam" id="PF25583">
    <property type="entry name" value="WCX"/>
    <property type="match status" value="1"/>
</dbReference>
<evidence type="ECO:0000313" key="5">
    <source>
        <dbReference type="Proteomes" id="UP000278746"/>
    </source>
</evidence>
<dbReference type="PANTHER" id="PTHR34580">
    <property type="match status" value="1"/>
</dbReference>
<evidence type="ECO:0000259" key="3">
    <source>
        <dbReference type="PROSITE" id="PS51000"/>
    </source>
</evidence>
<dbReference type="InterPro" id="IPR026881">
    <property type="entry name" value="WYL_dom"/>
</dbReference>
<dbReference type="Gene3D" id="1.10.10.10">
    <property type="entry name" value="Winged helix-like DNA-binding domain superfamily/Winged helix DNA-binding domain"/>
    <property type="match status" value="1"/>
</dbReference>
<keyword evidence="1" id="KW-0805">Transcription regulation</keyword>